<keyword evidence="3" id="KW-1185">Reference proteome</keyword>
<dbReference type="AlphaFoldDB" id="D6TZE6"/>
<dbReference type="STRING" id="485913.Krac_2696"/>
<comment type="caution">
    <text evidence="2">The sequence shown here is derived from an EMBL/GenBank/DDBJ whole genome shotgun (WGS) entry which is preliminary data.</text>
</comment>
<protein>
    <submittedName>
        <fullName evidence="2">Uncharacterized protein</fullName>
    </submittedName>
</protein>
<sequence length="336" mass="37498">MPKEPKKFINPLLRPSPAAEQKPEPEQVVEKPSRRTSAEKSASPPSQPGAQIEDVVPAPVQTTRIREEQPQEQLPSPEVSRSTIPSHVEEDEAEAEIEVPTREPAFSAMSAQSQASTQTQTYTAPYTYTSQPEQQAPAQNRQSRPKEARLEQAQAPQFPAPPPPTQLPASAYATEERRPMYERQQRPVEPAAYSEQVPELQTAPYNRNISAAPGYTQDARSVSGPLVYTQAEIGDYTASSSSSQFLPSQSTAPFPALSESFEHRTGELLETTEFSARGSLRRRRGAQTFERTHERITLWIDKRLKQAFDELAYESELPKTALLNEAIADLLRKYRG</sequence>
<name>D6TZE6_KTERA</name>
<reference evidence="2 3" key="1">
    <citation type="journal article" date="2011" name="Stand. Genomic Sci.">
        <title>Non-contiguous finished genome sequence and contextual data of the filamentous soil bacterium Ktedonobacter racemifer type strain (SOSP1-21).</title>
        <authorList>
            <person name="Chang Y.J."/>
            <person name="Land M."/>
            <person name="Hauser L."/>
            <person name="Chertkov O."/>
            <person name="Del Rio T.G."/>
            <person name="Nolan M."/>
            <person name="Copeland A."/>
            <person name="Tice H."/>
            <person name="Cheng J.F."/>
            <person name="Lucas S."/>
            <person name="Han C."/>
            <person name="Goodwin L."/>
            <person name="Pitluck S."/>
            <person name="Ivanova N."/>
            <person name="Ovchinikova G."/>
            <person name="Pati A."/>
            <person name="Chen A."/>
            <person name="Palaniappan K."/>
            <person name="Mavromatis K."/>
            <person name="Liolios K."/>
            <person name="Brettin T."/>
            <person name="Fiebig A."/>
            <person name="Rohde M."/>
            <person name="Abt B."/>
            <person name="Goker M."/>
            <person name="Detter J.C."/>
            <person name="Woyke T."/>
            <person name="Bristow J."/>
            <person name="Eisen J.A."/>
            <person name="Markowitz V."/>
            <person name="Hugenholtz P."/>
            <person name="Kyrpides N.C."/>
            <person name="Klenk H.P."/>
            <person name="Lapidus A."/>
        </authorList>
    </citation>
    <scope>NUCLEOTIDE SEQUENCE [LARGE SCALE GENOMIC DNA]</scope>
    <source>
        <strain evidence="3">DSM 44963</strain>
    </source>
</reference>
<feature type="compositionally biased region" description="Basic and acidic residues" evidence="1">
    <location>
        <begin position="174"/>
        <end position="186"/>
    </location>
</feature>
<proteinExistence type="predicted"/>
<feature type="region of interest" description="Disordered" evidence="1">
    <location>
        <begin position="1"/>
        <end position="196"/>
    </location>
</feature>
<evidence type="ECO:0000313" key="2">
    <source>
        <dbReference type="EMBL" id="EFH81936.1"/>
    </source>
</evidence>
<feature type="compositionally biased region" description="Low complexity" evidence="1">
    <location>
        <begin position="104"/>
        <end position="132"/>
    </location>
</feature>
<evidence type="ECO:0000313" key="3">
    <source>
        <dbReference type="Proteomes" id="UP000004508"/>
    </source>
</evidence>
<dbReference type="Proteomes" id="UP000004508">
    <property type="component" value="Unassembled WGS sequence"/>
</dbReference>
<evidence type="ECO:0000256" key="1">
    <source>
        <dbReference type="SAM" id="MobiDB-lite"/>
    </source>
</evidence>
<dbReference type="RefSeq" id="WP_007919653.1">
    <property type="nucleotide sequence ID" value="NZ_ADVG01000004.1"/>
</dbReference>
<gene>
    <name evidence="2" type="ORF">Krac_2696</name>
</gene>
<dbReference type="OrthoDB" id="166957at2"/>
<feature type="compositionally biased region" description="Polar residues" evidence="1">
    <location>
        <begin position="133"/>
        <end position="142"/>
    </location>
</feature>
<feature type="compositionally biased region" description="Basic and acidic residues" evidence="1">
    <location>
        <begin position="21"/>
        <end position="38"/>
    </location>
</feature>
<organism evidence="2 3">
    <name type="scientific">Ktedonobacter racemifer DSM 44963</name>
    <dbReference type="NCBI Taxonomy" id="485913"/>
    <lineage>
        <taxon>Bacteria</taxon>
        <taxon>Bacillati</taxon>
        <taxon>Chloroflexota</taxon>
        <taxon>Ktedonobacteria</taxon>
        <taxon>Ktedonobacterales</taxon>
        <taxon>Ktedonobacteraceae</taxon>
        <taxon>Ktedonobacter</taxon>
    </lineage>
</organism>
<dbReference type="EMBL" id="ADVG01000004">
    <property type="protein sequence ID" value="EFH81936.1"/>
    <property type="molecule type" value="Genomic_DNA"/>
</dbReference>
<accession>D6TZE6</accession>
<dbReference type="InParanoid" id="D6TZE6"/>